<sequence length="484" mass="54379">MDFLKIVPISNILTHTRYLLTLRSSEGLYHSLLLFRLSTASHIPDEEPKELPDQDHVESVNNRISEDIAEQLYVMESACPHLGADMSHADIEECETGMVAVCPWHRYDFDMRTGKSETGLRACVYKVEVRDNSVWIEPPEEGQNWRLVEFRPVSEEFADPPPPPKPSSSSSASTPLDLITLPEPIIPTENAPKTLIQWAVLILNTSHPQLKVERTRHAVKLFRSGKLSSIGRGSNAPKPPDTPPREDYMKFVDPNRAAKRKSRAAMLHALANIEQWAIDLAWDAIARFGPSHPSLPHQFFSDFTKIALDEAKHFSLLLSRLSSLSTPYGSLPIHSALWSSATETSQTLRSRLAIVHLVHEARGLDVNPATIAKFAKQGDKESVDALTIIHNDEVTHVTAGHRWFTFVCNEDGVDPVATFREEVRQHFSGRLKGPFNVEDREKAGLTRDFYEDLAGELRDYPDIGSISLKERAMEEAGIKVEYQS</sequence>
<dbReference type="InterPro" id="IPR009078">
    <property type="entry name" value="Ferritin-like_SF"/>
</dbReference>
<gene>
    <name evidence="7" type="ORF">PNOK_0938700</name>
</gene>
<reference evidence="7 8" key="1">
    <citation type="journal article" date="2017" name="Mol. Ecol.">
        <title>Comparative and population genomic landscape of Phellinus noxius: A hypervariable fungus causing root rot in trees.</title>
        <authorList>
            <person name="Chung C.L."/>
            <person name="Lee T.J."/>
            <person name="Akiba M."/>
            <person name="Lee H.H."/>
            <person name="Kuo T.H."/>
            <person name="Liu D."/>
            <person name="Ke H.M."/>
            <person name="Yokoi T."/>
            <person name="Roa M.B."/>
            <person name="Lu M.J."/>
            <person name="Chang Y.Y."/>
            <person name="Ann P.J."/>
            <person name="Tsai J.N."/>
            <person name="Chen C.Y."/>
            <person name="Tzean S.S."/>
            <person name="Ota Y."/>
            <person name="Hattori T."/>
            <person name="Sahashi N."/>
            <person name="Liou R.F."/>
            <person name="Kikuchi T."/>
            <person name="Tsai I.J."/>
        </authorList>
    </citation>
    <scope>NUCLEOTIDE SEQUENCE [LARGE SCALE GENOMIC DNA]</scope>
    <source>
        <strain evidence="7 8">FFPRI411160</strain>
    </source>
</reference>
<dbReference type="InterPro" id="IPR036922">
    <property type="entry name" value="Rieske_2Fe-2S_sf"/>
</dbReference>
<dbReference type="PROSITE" id="PS51296">
    <property type="entry name" value="RIESKE"/>
    <property type="match status" value="1"/>
</dbReference>
<proteinExistence type="predicted"/>
<name>A0A286U5J8_9AGAM</name>
<dbReference type="GO" id="GO:0051537">
    <property type="term" value="F:2 iron, 2 sulfur cluster binding"/>
    <property type="evidence" value="ECO:0007669"/>
    <property type="project" value="UniProtKB-KW"/>
</dbReference>
<evidence type="ECO:0000256" key="2">
    <source>
        <dbReference type="ARBA" id="ARBA00022723"/>
    </source>
</evidence>
<dbReference type="AlphaFoldDB" id="A0A286U5J8"/>
<dbReference type="PANTHER" id="PTHR42782">
    <property type="entry name" value="SI:CH73-314G15.3"/>
    <property type="match status" value="1"/>
</dbReference>
<evidence type="ECO:0000256" key="5">
    <source>
        <dbReference type="SAM" id="MobiDB-lite"/>
    </source>
</evidence>
<dbReference type="OrthoDB" id="426882at2759"/>
<evidence type="ECO:0000313" key="8">
    <source>
        <dbReference type="Proteomes" id="UP000217199"/>
    </source>
</evidence>
<protein>
    <recommendedName>
        <fullName evidence="6">Rieske domain-containing protein</fullName>
    </recommendedName>
</protein>
<organism evidence="7 8">
    <name type="scientific">Pyrrhoderma noxium</name>
    <dbReference type="NCBI Taxonomy" id="2282107"/>
    <lineage>
        <taxon>Eukaryota</taxon>
        <taxon>Fungi</taxon>
        <taxon>Dikarya</taxon>
        <taxon>Basidiomycota</taxon>
        <taxon>Agaricomycotina</taxon>
        <taxon>Agaricomycetes</taxon>
        <taxon>Hymenochaetales</taxon>
        <taxon>Hymenochaetaceae</taxon>
        <taxon>Pyrrhoderma</taxon>
    </lineage>
</organism>
<dbReference type="GO" id="GO:0046872">
    <property type="term" value="F:metal ion binding"/>
    <property type="evidence" value="ECO:0007669"/>
    <property type="project" value="UniProtKB-KW"/>
</dbReference>
<keyword evidence="2" id="KW-0479">Metal-binding</keyword>
<keyword evidence="1" id="KW-0001">2Fe-2S</keyword>
<evidence type="ECO:0000256" key="3">
    <source>
        <dbReference type="ARBA" id="ARBA00023004"/>
    </source>
</evidence>
<dbReference type="CDD" id="cd03467">
    <property type="entry name" value="Rieske"/>
    <property type="match status" value="1"/>
</dbReference>
<dbReference type="Gene3D" id="2.102.10.10">
    <property type="entry name" value="Rieske [2Fe-2S] iron-sulphur domain"/>
    <property type="match status" value="1"/>
</dbReference>
<dbReference type="InterPro" id="IPR007402">
    <property type="entry name" value="DUF455"/>
</dbReference>
<feature type="domain" description="Rieske" evidence="6">
    <location>
        <begin position="67"/>
        <end position="136"/>
    </location>
</feature>
<feature type="region of interest" description="Disordered" evidence="5">
    <location>
        <begin position="155"/>
        <end position="176"/>
    </location>
</feature>
<keyword evidence="4" id="KW-0411">Iron-sulfur</keyword>
<comment type="caution">
    <text evidence="7">The sequence shown here is derived from an EMBL/GenBank/DDBJ whole genome shotgun (WGS) entry which is preliminary data.</text>
</comment>
<dbReference type="InterPro" id="IPR017941">
    <property type="entry name" value="Rieske_2Fe-2S"/>
</dbReference>
<dbReference type="PANTHER" id="PTHR42782:SF2">
    <property type="entry name" value="3-OXOACYL-[ACYL-CARRIER-PROTEIN] SYNTHASE-LIKE PROTEIN"/>
    <property type="match status" value="1"/>
</dbReference>
<dbReference type="InParanoid" id="A0A286U5J8"/>
<dbReference type="STRING" id="2282107.A0A286U5J8"/>
<accession>A0A286U5J8</accession>
<keyword evidence="3" id="KW-0408">Iron</keyword>
<dbReference type="SUPFAM" id="SSF50022">
    <property type="entry name" value="ISP domain"/>
    <property type="match status" value="1"/>
</dbReference>
<evidence type="ECO:0000259" key="6">
    <source>
        <dbReference type="PROSITE" id="PS51296"/>
    </source>
</evidence>
<dbReference type="Proteomes" id="UP000217199">
    <property type="component" value="Unassembled WGS sequence"/>
</dbReference>
<dbReference type="SUPFAM" id="SSF47240">
    <property type="entry name" value="Ferritin-like"/>
    <property type="match status" value="1"/>
</dbReference>
<evidence type="ECO:0000313" key="7">
    <source>
        <dbReference type="EMBL" id="PAV14834.1"/>
    </source>
</evidence>
<evidence type="ECO:0000256" key="4">
    <source>
        <dbReference type="ARBA" id="ARBA00023014"/>
    </source>
</evidence>
<evidence type="ECO:0000256" key="1">
    <source>
        <dbReference type="ARBA" id="ARBA00022714"/>
    </source>
</evidence>
<dbReference type="Pfam" id="PF04305">
    <property type="entry name" value="DUF455"/>
    <property type="match status" value="1"/>
</dbReference>
<dbReference type="CDD" id="cd00657">
    <property type="entry name" value="Ferritin_like"/>
    <property type="match status" value="1"/>
</dbReference>
<keyword evidence="8" id="KW-1185">Reference proteome</keyword>
<dbReference type="EMBL" id="NBII01000011">
    <property type="protein sequence ID" value="PAV14834.1"/>
    <property type="molecule type" value="Genomic_DNA"/>
</dbReference>
<dbReference type="Pfam" id="PF00355">
    <property type="entry name" value="Rieske"/>
    <property type="match status" value="1"/>
</dbReference>